<evidence type="ECO:0000313" key="2">
    <source>
        <dbReference type="EMBL" id="KXS96107.1"/>
    </source>
</evidence>
<organism evidence="2 3">
    <name type="scientific">Pseudocercospora eumusae</name>
    <dbReference type="NCBI Taxonomy" id="321146"/>
    <lineage>
        <taxon>Eukaryota</taxon>
        <taxon>Fungi</taxon>
        <taxon>Dikarya</taxon>
        <taxon>Ascomycota</taxon>
        <taxon>Pezizomycotina</taxon>
        <taxon>Dothideomycetes</taxon>
        <taxon>Dothideomycetidae</taxon>
        <taxon>Mycosphaerellales</taxon>
        <taxon>Mycosphaerellaceae</taxon>
        <taxon>Pseudocercospora</taxon>
    </lineage>
</organism>
<evidence type="ECO:0000313" key="3">
    <source>
        <dbReference type="Proteomes" id="UP000070133"/>
    </source>
</evidence>
<dbReference type="AlphaFoldDB" id="A0A139H0X9"/>
<accession>A0A139H0X9</accession>
<sequence>MSKRKDLSHAMQSKRTEEKMSNIEDTKSEEAKSPYPRASLLGLPAELLNPIYRQVLVERFKIAIIACNKPQYPGLVTVCRKTYAESRLIYLEENVFEVYCYNYKVPFPCQRQPTSHWILHPGATRYAVYKGILDWTNLMEWVRLWHEGKVPKALEPYSRIGWLIPILASGVFSIAEDMGQVEWSTMKRHLDKKVKGGLEKGGIAV</sequence>
<reference evidence="2 3" key="1">
    <citation type="submission" date="2015-07" db="EMBL/GenBank/DDBJ databases">
        <title>Comparative genomics of the Sigatoka disease complex on banana suggests a link between parallel evolutionary changes in Pseudocercospora fijiensis and Pseudocercospora eumusae and increased virulence on the banana host.</title>
        <authorList>
            <person name="Chang T.-C."/>
            <person name="Salvucci A."/>
            <person name="Crous P.W."/>
            <person name="Stergiopoulos I."/>
        </authorList>
    </citation>
    <scope>NUCLEOTIDE SEQUENCE [LARGE SCALE GENOMIC DNA]</scope>
    <source>
        <strain evidence="2 3">CBS 114824</strain>
    </source>
</reference>
<evidence type="ECO:0000256" key="1">
    <source>
        <dbReference type="SAM" id="MobiDB-lite"/>
    </source>
</evidence>
<protein>
    <submittedName>
        <fullName evidence="2">Uncharacterized protein</fullName>
    </submittedName>
</protein>
<comment type="caution">
    <text evidence="2">The sequence shown here is derived from an EMBL/GenBank/DDBJ whole genome shotgun (WGS) entry which is preliminary data.</text>
</comment>
<dbReference type="Proteomes" id="UP000070133">
    <property type="component" value="Unassembled WGS sequence"/>
</dbReference>
<dbReference type="OrthoDB" id="3645438at2759"/>
<name>A0A139H0X9_9PEZI</name>
<dbReference type="EMBL" id="LFZN01000186">
    <property type="protein sequence ID" value="KXS96107.1"/>
    <property type="molecule type" value="Genomic_DNA"/>
</dbReference>
<keyword evidence="3" id="KW-1185">Reference proteome</keyword>
<gene>
    <name evidence="2" type="ORF">AC578_7769</name>
</gene>
<feature type="region of interest" description="Disordered" evidence="1">
    <location>
        <begin position="1"/>
        <end position="31"/>
    </location>
</feature>
<proteinExistence type="predicted"/>